<feature type="transmembrane region" description="Helical" evidence="2">
    <location>
        <begin position="123"/>
        <end position="140"/>
    </location>
</feature>
<feature type="compositionally biased region" description="Acidic residues" evidence="1">
    <location>
        <begin position="226"/>
        <end position="236"/>
    </location>
</feature>
<organism evidence="3 4">
    <name type="scientific">Seminavis robusta</name>
    <dbReference type="NCBI Taxonomy" id="568900"/>
    <lineage>
        <taxon>Eukaryota</taxon>
        <taxon>Sar</taxon>
        <taxon>Stramenopiles</taxon>
        <taxon>Ochrophyta</taxon>
        <taxon>Bacillariophyta</taxon>
        <taxon>Bacillariophyceae</taxon>
        <taxon>Bacillariophycidae</taxon>
        <taxon>Naviculales</taxon>
        <taxon>Naviculaceae</taxon>
        <taxon>Seminavis</taxon>
    </lineage>
</organism>
<dbReference type="EMBL" id="CAICTM010000134">
    <property type="protein sequence ID" value="CAB9502390.1"/>
    <property type="molecule type" value="Genomic_DNA"/>
</dbReference>
<name>A0A9N8H7P6_9STRA</name>
<proteinExistence type="predicted"/>
<gene>
    <name evidence="3" type="ORF">SEMRO_135_G063740.1</name>
</gene>
<sequence length="246" mass="26894">MSIDPANTVDNAFSTFLTNYFVGGISGCALLMQCFFKQDPYLMAYFLLQSVGYSYAGIYHQFFTNPSDPAGKTIFLFSVGFTVLALPCLEFTLTENTRLRMCLAVPNVAVAFCVVAFEKTVFAALWCLGSFAVISVVYMVRREILRALGNATITIGFVVLGVFSGVFCQCYRNVVFPDRLVFNENGLFHIFVAVGLFLHMMAEAIDASNGTTTCAFGGCKQAPANEDGEDAVDESPEQYPPTASPY</sequence>
<comment type="caution">
    <text evidence="3">The sequence shown here is derived from an EMBL/GenBank/DDBJ whole genome shotgun (WGS) entry which is preliminary data.</text>
</comment>
<feature type="transmembrane region" description="Helical" evidence="2">
    <location>
        <begin position="74"/>
        <end position="92"/>
    </location>
</feature>
<dbReference type="Pfam" id="PF22285">
    <property type="entry name" value="DUF6962"/>
    <property type="match status" value="1"/>
</dbReference>
<dbReference type="AlphaFoldDB" id="A0A9N8H7P6"/>
<evidence type="ECO:0000313" key="3">
    <source>
        <dbReference type="EMBL" id="CAB9502390.1"/>
    </source>
</evidence>
<keyword evidence="2" id="KW-1133">Transmembrane helix</keyword>
<dbReference type="Proteomes" id="UP001153069">
    <property type="component" value="Unassembled WGS sequence"/>
</dbReference>
<reference evidence="3" key="1">
    <citation type="submission" date="2020-06" db="EMBL/GenBank/DDBJ databases">
        <authorList>
            <consortium name="Plant Systems Biology data submission"/>
        </authorList>
    </citation>
    <scope>NUCLEOTIDE SEQUENCE</scope>
    <source>
        <strain evidence="3">D6</strain>
    </source>
</reference>
<feature type="transmembrane region" description="Helical" evidence="2">
    <location>
        <begin position="12"/>
        <end position="32"/>
    </location>
</feature>
<evidence type="ECO:0000313" key="4">
    <source>
        <dbReference type="Proteomes" id="UP001153069"/>
    </source>
</evidence>
<protein>
    <submittedName>
        <fullName evidence="3">Uncharacterized protein</fullName>
    </submittedName>
</protein>
<evidence type="ECO:0000256" key="2">
    <source>
        <dbReference type="SAM" id="Phobius"/>
    </source>
</evidence>
<feature type="region of interest" description="Disordered" evidence="1">
    <location>
        <begin position="224"/>
        <end position="246"/>
    </location>
</feature>
<keyword evidence="2" id="KW-0812">Transmembrane</keyword>
<keyword evidence="2" id="KW-0472">Membrane</keyword>
<feature type="transmembrane region" description="Helical" evidence="2">
    <location>
        <begin position="147"/>
        <end position="167"/>
    </location>
</feature>
<dbReference type="InterPro" id="IPR054235">
    <property type="entry name" value="DUF6962"/>
</dbReference>
<accession>A0A9N8H7P6</accession>
<evidence type="ECO:0000256" key="1">
    <source>
        <dbReference type="SAM" id="MobiDB-lite"/>
    </source>
</evidence>
<feature type="transmembrane region" description="Helical" evidence="2">
    <location>
        <begin position="44"/>
        <end position="62"/>
    </location>
</feature>
<keyword evidence="4" id="KW-1185">Reference proteome</keyword>
<feature type="transmembrane region" description="Helical" evidence="2">
    <location>
        <begin position="187"/>
        <end position="205"/>
    </location>
</feature>